<keyword evidence="4 5" id="KW-0648">Protein biosynthesis</keyword>
<dbReference type="Proteomes" id="UP001177120">
    <property type="component" value="Unassembled WGS sequence"/>
</dbReference>
<evidence type="ECO:0000256" key="1">
    <source>
        <dbReference type="ARBA" id="ARBA00022555"/>
    </source>
</evidence>
<dbReference type="RefSeq" id="WP_205496784.1">
    <property type="nucleotide sequence ID" value="NZ_JAFHAP010000014.1"/>
</dbReference>
<dbReference type="EMBL" id="JAFHAP010000014">
    <property type="protein sequence ID" value="MBN2910660.1"/>
    <property type="molecule type" value="Genomic_DNA"/>
</dbReference>
<comment type="similarity">
    <text evidence="5">Belongs to the RqcP family.</text>
</comment>
<comment type="subunit">
    <text evidence="5">Associates with stalled 50S ribosomal subunits. Binds to RqcH, 23S rRNA and the P-site tRNA. Does not require RqcH for association with 50S subunits.</text>
</comment>
<name>A0ABS2WM96_9BACL</name>
<dbReference type="HAMAP" id="MF_00871">
    <property type="entry name" value="RqcP"/>
    <property type="match status" value="1"/>
</dbReference>
<dbReference type="PIRSF" id="PIRSF038881">
    <property type="entry name" value="RNAbp_HP1423"/>
    <property type="match status" value="1"/>
</dbReference>
<comment type="function">
    <text evidence="5">Key component of the ribosome quality control system (RQC), a ribosome-associated complex that mediates the extraction of incompletely synthesized nascent chains from stalled ribosomes and their subsequent degradation. RqcH recruits Ala-charged tRNA, and with RqcP directs the elongation of stalled nascent chains on 50S ribosomal subunits, leading to non-templated C-terminal alanine extensions (Ala tail). The Ala tail promotes nascent chain degradation. RqcP is associated with the translocation-like movement of the peptidyl-tRNA from the A-site into the P-site.</text>
</comment>
<comment type="caution">
    <text evidence="8">The sequence shown here is derived from an EMBL/GenBank/DDBJ whole genome shotgun (WGS) entry which is preliminary data.</text>
</comment>
<evidence type="ECO:0000256" key="3">
    <source>
        <dbReference type="ARBA" id="ARBA00022884"/>
    </source>
</evidence>
<evidence type="ECO:0000313" key="9">
    <source>
        <dbReference type="Proteomes" id="UP001177120"/>
    </source>
</evidence>
<evidence type="ECO:0000256" key="5">
    <source>
        <dbReference type="HAMAP-Rule" id="MF_00871"/>
    </source>
</evidence>
<dbReference type="SMART" id="SM00363">
    <property type="entry name" value="S4"/>
    <property type="match status" value="1"/>
</dbReference>
<keyword evidence="2 5" id="KW-0699">rRNA-binding</keyword>
<evidence type="ECO:0000259" key="7">
    <source>
        <dbReference type="SMART" id="SM00363"/>
    </source>
</evidence>
<evidence type="ECO:0000256" key="2">
    <source>
        <dbReference type="ARBA" id="ARBA00022730"/>
    </source>
</evidence>
<dbReference type="SUPFAM" id="SSF55174">
    <property type="entry name" value="Alpha-L RNA-binding motif"/>
    <property type="match status" value="1"/>
</dbReference>
<keyword evidence="3 5" id="KW-0694">RNA-binding</keyword>
<dbReference type="InterPro" id="IPR036986">
    <property type="entry name" value="S4_RNA-bd_sf"/>
</dbReference>
<gene>
    <name evidence="5" type="primary">rqcP</name>
    <name evidence="8" type="ORF">JQC72_14255</name>
</gene>
<dbReference type="PROSITE" id="PS50889">
    <property type="entry name" value="S4"/>
    <property type="match status" value="1"/>
</dbReference>
<dbReference type="InterPro" id="IPR002942">
    <property type="entry name" value="S4_RNA-bd"/>
</dbReference>
<proteinExistence type="inferred from homology"/>
<dbReference type="CDD" id="cd00165">
    <property type="entry name" value="S4"/>
    <property type="match status" value="1"/>
</dbReference>
<feature type="domain" description="RNA-binding S4" evidence="7">
    <location>
        <begin position="1"/>
        <end position="63"/>
    </location>
</feature>
<keyword evidence="9" id="KW-1185">Reference proteome</keyword>
<evidence type="ECO:0000313" key="8">
    <source>
        <dbReference type="EMBL" id="MBN2910660.1"/>
    </source>
</evidence>
<reference evidence="8" key="1">
    <citation type="journal article" date="2024" name="Int. J. Syst. Evol. Microbiol.">
        <title>Polycladomyces zharkentensis sp. nov., a novel thermophilic cellulose- and starch-degrading member of the Bacillota from a geothermal aquifer in Kazakhstan.</title>
        <authorList>
            <person name="Mashzhan A."/>
            <person name="Kistaubayeva A."/>
            <person name="Javier-Lopez R."/>
            <person name="Bissenova U."/>
            <person name="Bissenbay A."/>
            <person name="Birkeland N.K."/>
        </authorList>
    </citation>
    <scope>NUCLEOTIDE SEQUENCE</scope>
    <source>
        <strain evidence="8">ZKZ2T</strain>
    </source>
</reference>
<sequence>MRLDKFLKVSRLVKRRTLAKEVCDQGRVQVNGRPAKAGTNVSVGDQLTIRFGKKLLTVRVDSIAETSRKSEASQMYTIVSEETLSETSSDETEEVS</sequence>
<protein>
    <recommendedName>
        <fullName evidence="5">RQC P-site tRNA stabilizing factor</fullName>
        <shortName evidence="5">RqcP</shortName>
    </recommendedName>
    <alternativeName>
        <fullName evidence="5">Ribosome-associated protein quality control protein P</fullName>
    </alternativeName>
</protein>
<evidence type="ECO:0000256" key="4">
    <source>
        <dbReference type="ARBA" id="ARBA00022917"/>
    </source>
</evidence>
<organism evidence="8 9">
    <name type="scientific">Polycladomyces zharkentensis</name>
    <dbReference type="NCBI Taxonomy" id="2807616"/>
    <lineage>
        <taxon>Bacteria</taxon>
        <taxon>Bacillati</taxon>
        <taxon>Bacillota</taxon>
        <taxon>Bacilli</taxon>
        <taxon>Bacillales</taxon>
        <taxon>Thermoactinomycetaceae</taxon>
        <taxon>Polycladomyces</taxon>
    </lineage>
</organism>
<feature type="region of interest" description="Disordered" evidence="6">
    <location>
        <begin position="71"/>
        <end position="96"/>
    </location>
</feature>
<keyword evidence="1 5" id="KW-0820">tRNA-binding</keyword>
<dbReference type="InterPro" id="IPR025490">
    <property type="entry name" value="RqcP"/>
</dbReference>
<evidence type="ECO:0000256" key="6">
    <source>
        <dbReference type="SAM" id="MobiDB-lite"/>
    </source>
</evidence>
<dbReference type="Pfam" id="PF01479">
    <property type="entry name" value="S4"/>
    <property type="match status" value="1"/>
</dbReference>
<dbReference type="Gene3D" id="3.10.290.10">
    <property type="entry name" value="RNA-binding S4 domain"/>
    <property type="match status" value="1"/>
</dbReference>
<accession>A0ABS2WM96</accession>